<dbReference type="PANTHER" id="PTHR11280:SF5">
    <property type="entry name" value="GLUCOSAMINE-6-PHOSPHATE ISOMERASE"/>
    <property type="match status" value="1"/>
</dbReference>
<sequence>MNVVVVNDYDEMSKRAASIIASQVILNPKSVLGFATGDTPIGTYKELVKIYKEGYIDFSDVVTFNLDEYYSISKENPQSYNFYMKNYLFNHINVKDENIHMLNGMCDDIEKECTSYENLIKESGGINLQILGIGRNGHIGFNEPNANFEGVTHLVHLDKGTINANSRFFNSVEEVPTKAISMGIKTIMSVKKILLLASGIKKSEAVYHAVNGPITPKVPGSILQLHPDVTLILDKEAAYKISSRNEKYRNLSIVEGKK</sequence>
<dbReference type="InterPro" id="IPR018321">
    <property type="entry name" value="Glucosamine6P_isomerase_CS"/>
</dbReference>
<evidence type="ECO:0000256" key="3">
    <source>
        <dbReference type="ARBA" id="ARBA00023277"/>
    </source>
</evidence>
<evidence type="ECO:0000313" key="6">
    <source>
        <dbReference type="EMBL" id="QAT62796.1"/>
    </source>
</evidence>
<dbReference type="OrthoDB" id="9791139at2"/>
<gene>
    <name evidence="4 6" type="primary">nagB</name>
    <name evidence="6" type="ORF">EQM13_15090</name>
</gene>
<proteinExistence type="inferred from homology"/>
<feature type="domain" description="Glucosamine/galactosamine-6-phosphate isomerase" evidence="5">
    <location>
        <begin position="19"/>
        <end position="224"/>
    </location>
</feature>
<comment type="function">
    <text evidence="4">Catalyzes the reversible isomerization-deamination of glucosamine 6-phosphate (GlcN6P) to form fructose 6-phosphate (Fru6P) and ammonium ion.</text>
</comment>
<dbReference type="InterPro" id="IPR037171">
    <property type="entry name" value="NagB/RpiA_transferase-like"/>
</dbReference>
<dbReference type="AlphaFoldDB" id="A0A410QFT7"/>
<keyword evidence="2 4" id="KW-0378">Hydrolase</keyword>
<evidence type="ECO:0000256" key="1">
    <source>
        <dbReference type="ARBA" id="ARBA00000644"/>
    </source>
</evidence>
<dbReference type="GO" id="GO:0004342">
    <property type="term" value="F:glucosamine-6-phosphate deaminase activity"/>
    <property type="evidence" value="ECO:0007669"/>
    <property type="project" value="UniProtKB-UniRule"/>
</dbReference>
<dbReference type="GO" id="GO:0019262">
    <property type="term" value="P:N-acetylneuraminate catabolic process"/>
    <property type="evidence" value="ECO:0007669"/>
    <property type="project" value="UniProtKB-UniRule"/>
</dbReference>
<dbReference type="Proteomes" id="UP000287969">
    <property type="component" value="Chromosome"/>
</dbReference>
<dbReference type="GO" id="GO:0006046">
    <property type="term" value="P:N-acetylglucosamine catabolic process"/>
    <property type="evidence" value="ECO:0007669"/>
    <property type="project" value="UniProtKB-UniRule"/>
</dbReference>
<keyword evidence="7" id="KW-1185">Reference proteome</keyword>
<dbReference type="KEGG" id="spoa:EQM13_15090"/>
<reference evidence="7" key="1">
    <citation type="submission" date="2019-01" db="EMBL/GenBank/DDBJ databases">
        <title>Draft genomes of a novel of Sporanaerobacter strains.</title>
        <authorList>
            <person name="Ma S."/>
        </authorList>
    </citation>
    <scope>NUCLEOTIDE SEQUENCE [LARGE SCALE GENOMIC DNA]</scope>
    <source>
        <strain evidence="7">NJN-17</strain>
    </source>
</reference>
<name>A0A410QFT7_9FIRM</name>
<dbReference type="FunFam" id="3.40.50.1360:FF:000003">
    <property type="entry name" value="Glucosamine-6-phosphate deaminase"/>
    <property type="match status" value="1"/>
</dbReference>
<evidence type="ECO:0000256" key="4">
    <source>
        <dbReference type="HAMAP-Rule" id="MF_01241"/>
    </source>
</evidence>
<dbReference type="RefSeq" id="WP_071140737.1">
    <property type="nucleotide sequence ID" value="NZ_CP035282.1"/>
</dbReference>
<comment type="pathway">
    <text evidence="4">Amino-sugar metabolism; N-acetylneuraminate degradation; D-fructose 6-phosphate from N-acetylneuraminate: step 5/5.</text>
</comment>
<dbReference type="EC" id="3.5.99.6" evidence="4"/>
<keyword evidence="3 4" id="KW-0119">Carbohydrate metabolism</keyword>
<comment type="catalytic activity">
    <reaction evidence="1 4">
        <text>alpha-D-glucosamine 6-phosphate + H2O = beta-D-fructose 6-phosphate + NH4(+)</text>
        <dbReference type="Rhea" id="RHEA:12172"/>
        <dbReference type="ChEBI" id="CHEBI:15377"/>
        <dbReference type="ChEBI" id="CHEBI:28938"/>
        <dbReference type="ChEBI" id="CHEBI:57634"/>
        <dbReference type="ChEBI" id="CHEBI:75989"/>
        <dbReference type="EC" id="3.5.99.6"/>
    </reaction>
</comment>
<accession>A0A410QFT7</accession>
<dbReference type="EMBL" id="CP035282">
    <property type="protein sequence ID" value="QAT62796.1"/>
    <property type="molecule type" value="Genomic_DNA"/>
</dbReference>
<dbReference type="PROSITE" id="PS01161">
    <property type="entry name" value="GLC_GALNAC_ISOMERASE"/>
    <property type="match status" value="1"/>
</dbReference>
<feature type="active site" description="Proton acceptor; for ring-opening step" evidence="4">
    <location>
        <position position="138"/>
    </location>
</feature>
<feature type="active site" description="Proton acceptor; for enolization step" evidence="4">
    <location>
        <position position="67"/>
    </location>
</feature>
<evidence type="ECO:0000313" key="7">
    <source>
        <dbReference type="Proteomes" id="UP000287969"/>
    </source>
</evidence>
<dbReference type="UniPathway" id="UPA00629">
    <property type="reaction ID" value="UER00684"/>
</dbReference>
<dbReference type="NCBIfam" id="NF001684">
    <property type="entry name" value="PRK00443.1-4"/>
    <property type="match status" value="1"/>
</dbReference>
<dbReference type="PANTHER" id="PTHR11280">
    <property type="entry name" value="GLUCOSAMINE-6-PHOSPHATE ISOMERASE"/>
    <property type="match status" value="1"/>
</dbReference>
<dbReference type="InterPro" id="IPR006148">
    <property type="entry name" value="Glc/Gal-6P_isomerase"/>
</dbReference>
<dbReference type="CDD" id="cd01399">
    <property type="entry name" value="GlcN6P_deaminase"/>
    <property type="match status" value="1"/>
</dbReference>
<dbReference type="GO" id="GO:0005975">
    <property type="term" value="P:carbohydrate metabolic process"/>
    <property type="evidence" value="ECO:0007669"/>
    <property type="project" value="InterPro"/>
</dbReference>
<evidence type="ECO:0000256" key="2">
    <source>
        <dbReference type="ARBA" id="ARBA00022801"/>
    </source>
</evidence>
<dbReference type="SUPFAM" id="SSF100950">
    <property type="entry name" value="NagB/RpiA/CoA transferase-like"/>
    <property type="match status" value="1"/>
</dbReference>
<dbReference type="GO" id="GO:0005737">
    <property type="term" value="C:cytoplasm"/>
    <property type="evidence" value="ECO:0007669"/>
    <property type="project" value="TreeGrafter"/>
</dbReference>
<dbReference type="Pfam" id="PF01182">
    <property type="entry name" value="Glucosamine_iso"/>
    <property type="match status" value="1"/>
</dbReference>
<dbReference type="GO" id="GO:0042802">
    <property type="term" value="F:identical protein binding"/>
    <property type="evidence" value="ECO:0007669"/>
    <property type="project" value="TreeGrafter"/>
</dbReference>
<dbReference type="InterPro" id="IPR004547">
    <property type="entry name" value="Glucosamine6P_isomerase"/>
</dbReference>
<comment type="caution">
    <text evidence="4">Lacks conserved residue(s) required for the propagation of feature annotation.</text>
</comment>
<comment type="similarity">
    <text evidence="4">Belongs to the glucosamine/galactosamine-6-phosphate isomerase family. NagB subfamily.</text>
</comment>
<dbReference type="Gene3D" id="3.40.50.1360">
    <property type="match status" value="1"/>
</dbReference>
<dbReference type="HAMAP" id="MF_01241">
    <property type="entry name" value="GlcN6P_deamin"/>
    <property type="match status" value="1"/>
</dbReference>
<feature type="active site" description="For ring-opening step" evidence="4">
    <location>
        <position position="136"/>
    </location>
</feature>
<dbReference type="NCBIfam" id="TIGR00502">
    <property type="entry name" value="nagB"/>
    <property type="match status" value="1"/>
</dbReference>
<dbReference type="GO" id="GO:0006043">
    <property type="term" value="P:glucosamine catabolic process"/>
    <property type="evidence" value="ECO:0007669"/>
    <property type="project" value="TreeGrafter"/>
</dbReference>
<organism evidence="6 7">
    <name type="scientific">Acidilutibacter cellobiosedens</name>
    <dbReference type="NCBI Taxonomy" id="2507161"/>
    <lineage>
        <taxon>Bacteria</taxon>
        <taxon>Bacillati</taxon>
        <taxon>Bacillota</taxon>
        <taxon>Tissierellia</taxon>
        <taxon>Tissierellales</taxon>
        <taxon>Acidilutibacteraceae</taxon>
        <taxon>Acidilutibacter</taxon>
    </lineage>
</organism>
<evidence type="ECO:0000259" key="5">
    <source>
        <dbReference type="Pfam" id="PF01182"/>
    </source>
</evidence>
<protein>
    <recommendedName>
        <fullName evidence="4">Glucosamine-6-phosphate deaminase</fullName>
        <ecNumber evidence="4">3.5.99.6</ecNumber>
    </recommendedName>
    <alternativeName>
        <fullName evidence="4">GlcN6P deaminase</fullName>
        <shortName evidence="4">GNPDA</shortName>
    </alternativeName>
    <alternativeName>
        <fullName evidence="4">Glucosamine-6-phosphate isomerase</fullName>
    </alternativeName>
</protein>
<feature type="active site" description="For ring-opening step" evidence="4">
    <location>
        <position position="143"/>
    </location>
</feature>